<organism evidence="6 8">
    <name type="scientific">Aliidiomarina maris</name>
    <dbReference type="NCBI Taxonomy" id="531312"/>
    <lineage>
        <taxon>Bacteria</taxon>
        <taxon>Pseudomonadati</taxon>
        <taxon>Pseudomonadota</taxon>
        <taxon>Gammaproteobacteria</taxon>
        <taxon>Alteromonadales</taxon>
        <taxon>Idiomarinaceae</taxon>
        <taxon>Aliidiomarina</taxon>
    </lineage>
</organism>
<evidence type="ECO:0000313" key="6">
    <source>
        <dbReference type="EMBL" id="RAJ96337.1"/>
    </source>
</evidence>
<comment type="caution">
    <text evidence="6">The sequence shown here is derived from an EMBL/GenBank/DDBJ whole genome shotgun (WGS) entry which is preliminary data.</text>
</comment>
<dbReference type="GO" id="GO:0006106">
    <property type="term" value="P:fumarate metabolic process"/>
    <property type="evidence" value="ECO:0007669"/>
    <property type="project" value="InterPro"/>
</dbReference>
<keyword evidence="9" id="KW-1185">Reference proteome</keyword>
<dbReference type="EMBL" id="PIPK01000009">
    <property type="protein sequence ID" value="RUO22885.1"/>
    <property type="molecule type" value="Genomic_DNA"/>
</dbReference>
<feature type="transmembrane region" description="Helical" evidence="5">
    <location>
        <begin position="12"/>
        <end position="39"/>
    </location>
</feature>
<evidence type="ECO:0000313" key="9">
    <source>
        <dbReference type="Proteomes" id="UP000287865"/>
    </source>
</evidence>
<gene>
    <name evidence="6" type="ORF">B0I24_10918</name>
    <name evidence="7" type="ORF">CWE07_10430</name>
</gene>
<dbReference type="Gene3D" id="1.20.1300.10">
    <property type="entry name" value="Fumarate reductase/succinate dehydrogenase, transmembrane subunit"/>
    <property type="match status" value="1"/>
</dbReference>
<dbReference type="RefSeq" id="WP_111569744.1">
    <property type="nucleotide sequence ID" value="NZ_PIPK01000009.1"/>
</dbReference>
<evidence type="ECO:0000313" key="8">
    <source>
        <dbReference type="Proteomes" id="UP000249203"/>
    </source>
</evidence>
<dbReference type="InterPro" id="IPR034804">
    <property type="entry name" value="SQR/QFR_C/D"/>
</dbReference>
<reference evidence="6 8" key="2">
    <citation type="submission" date="2018-06" db="EMBL/GenBank/DDBJ databases">
        <title>Genomic Encyclopedia of Type Strains, Phase III (KMG-III): the genomes of soil and plant-associated and newly described type strains.</title>
        <authorList>
            <person name="Whitman W."/>
        </authorList>
    </citation>
    <scope>NUCLEOTIDE SEQUENCE [LARGE SCALE GENOMIC DNA]</scope>
    <source>
        <strain evidence="6 8">CGMCC 1.15366</strain>
    </source>
</reference>
<keyword evidence="3 5" id="KW-1133">Transmembrane helix</keyword>
<evidence type="ECO:0000256" key="3">
    <source>
        <dbReference type="ARBA" id="ARBA00022989"/>
    </source>
</evidence>
<protein>
    <submittedName>
        <fullName evidence="7">Fumarate reductase subunit D</fullName>
    </submittedName>
    <submittedName>
        <fullName evidence="6">Succinate dehydrogenase subunit D</fullName>
    </submittedName>
</protein>
<name>A0A327WU93_9GAMM</name>
<dbReference type="InterPro" id="IPR003418">
    <property type="entry name" value="Fumarate_red_D"/>
</dbReference>
<keyword evidence="1" id="KW-1003">Cell membrane</keyword>
<dbReference type="Proteomes" id="UP000249203">
    <property type="component" value="Unassembled WGS sequence"/>
</dbReference>
<dbReference type="Pfam" id="PF02313">
    <property type="entry name" value="Fumarate_red_D"/>
    <property type="match status" value="1"/>
</dbReference>
<accession>A0A327WU93</accession>
<reference evidence="7 9" key="1">
    <citation type="journal article" date="2018" name="Front. Microbiol.">
        <title>Genome-Based Analysis Reveals the Taxonomy and Diversity of the Family Idiomarinaceae.</title>
        <authorList>
            <person name="Liu Y."/>
            <person name="Lai Q."/>
            <person name="Shao Z."/>
        </authorList>
    </citation>
    <scope>NUCLEOTIDE SEQUENCE [LARGE SCALE GENOMIC DNA]</scope>
    <source>
        <strain evidence="7 9">CF12-14</strain>
    </source>
</reference>
<evidence type="ECO:0000256" key="1">
    <source>
        <dbReference type="ARBA" id="ARBA00022475"/>
    </source>
</evidence>
<dbReference type="NCBIfam" id="NF003977">
    <property type="entry name" value="PRK05470.1-1"/>
    <property type="match status" value="1"/>
</dbReference>
<dbReference type="EMBL" id="QLMD01000009">
    <property type="protein sequence ID" value="RAJ96337.1"/>
    <property type="molecule type" value="Genomic_DNA"/>
</dbReference>
<feature type="transmembrane region" description="Helical" evidence="5">
    <location>
        <begin position="59"/>
        <end position="77"/>
    </location>
</feature>
<dbReference type="Proteomes" id="UP000287865">
    <property type="component" value="Unassembled WGS sequence"/>
</dbReference>
<sequence>MKQRIKGLHLEPLWWGLFSAGGVCFAVLVPSVVLVFGLLWPLGVVDVSFTTLQSWYQSLWGLVFTAVVISLPAFHAAHRIRHGLHDMKIGYGGSTTAFVCYGSAMVVTALGVIAWWSA</sequence>
<dbReference type="SUPFAM" id="SSF81343">
    <property type="entry name" value="Fumarate reductase respiratory complex transmembrane subunits"/>
    <property type="match status" value="1"/>
</dbReference>
<evidence type="ECO:0000256" key="2">
    <source>
        <dbReference type="ARBA" id="ARBA00022692"/>
    </source>
</evidence>
<evidence type="ECO:0000313" key="7">
    <source>
        <dbReference type="EMBL" id="RUO22885.1"/>
    </source>
</evidence>
<evidence type="ECO:0000256" key="5">
    <source>
        <dbReference type="SAM" id="Phobius"/>
    </source>
</evidence>
<evidence type="ECO:0000256" key="4">
    <source>
        <dbReference type="ARBA" id="ARBA00023136"/>
    </source>
</evidence>
<keyword evidence="2 5" id="KW-0812">Transmembrane</keyword>
<dbReference type="AlphaFoldDB" id="A0A327WU93"/>
<feature type="transmembrane region" description="Helical" evidence="5">
    <location>
        <begin position="89"/>
        <end position="116"/>
    </location>
</feature>
<dbReference type="GO" id="GO:0016020">
    <property type="term" value="C:membrane"/>
    <property type="evidence" value="ECO:0007669"/>
    <property type="project" value="InterPro"/>
</dbReference>
<dbReference type="OrthoDB" id="9804636at2"/>
<keyword evidence="4 5" id="KW-0472">Membrane</keyword>
<proteinExistence type="predicted"/>